<keyword evidence="1" id="KW-0145">Chemotaxis</keyword>
<gene>
    <name evidence="3" type="ORF">ACFORL_11055</name>
</gene>
<proteinExistence type="predicted"/>
<dbReference type="SUPFAM" id="SSF103039">
    <property type="entry name" value="CheC-like"/>
    <property type="match status" value="1"/>
</dbReference>
<evidence type="ECO:0000313" key="3">
    <source>
        <dbReference type="EMBL" id="MFC3909607.1"/>
    </source>
</evidence>
<evidence type="ECO:0000259" key="2">
    <source>
        <dbReference type="Pfam" id="PF13690"/>
    </source>
</evidence>
<accession>A0ABV8CHX2</accession>
<dbReference type="InterPro" id="IPR028051">
    <property type="entry name" value="CheX-like_dom"/>
</dbReference>
<protein>
    <submittedName>
        <fullName evidence="3">Chemotaxis protein CheX</fullName>
    </submittedName>
</protein>
<sequence length="165" mass="18432">MNNDQLLVPWLQASVEAFCDFVSQSFFIEEVIDPANLQIEDAGQLKNTKNLEGSAIDLSINDKKIRIYFLANQETLSNIAARILYTDVQEIPEYTDIIDAIKEMTNVIAGGVKSRLSAEAEGEIVLGLPVYIKQIPIEMDEKNMAILGKFNLNEGAAYFLINFVL</sequence>
<evidence type="ECO:0000313" key="4">
    <source>
        <dbReference type="Proteomes" id="UP001595758"/>
    </source>
</evidence>
<evidence type="ECO:0000256" key="1">
    <source>
        <dbReference type="ARBA" id="ARBA00022500"/>
    </source>
</evidence>
<name>A0ABV8CHX2_9GAMM</name>
<dbReference type="RefSeq" id="WP_382343984.1">
    <property type="nucleotide sequence ID" value="NZ_JBHSAB010000026.1"/>
</dbReference>
<dbReference type="Pfam" id="PF13690">
    <property type="entry name" value="CheX"/>
    <property type="match status" value="1"/>
</dbReference>
<dbReference type="Gene3D" id="3.40.1550.10">
    <property type="entry name" value="CheC-like"/>
    <property type="match status" value="1"/>
</dbReference>
<comment type="caution">
    <text evidence="3">The sequence shown here is derived from an EMBL/GenBank/DDBJ whole genome shotgun (WGS) entry which is preliminary data.</text>
</comment>
<dbReference type="Proteomes" id="UP001595758">
    <property type="component" value="Unassembled WGS sequence"/>
</dbReference>
<organism evidence="3 4">
    <name type="scientific">Legionella dresdenensis</name>
    <dbReference type="NCBI Taxonomy" id="450200"/>
    <lineage>
        <taxon>Bacteria</taxon>
        <taxon>Pseudomonadati</taxon>
        <taxon>Pseudomonadota</taxon>
        <taxon>Gammaproteobacteria</taxon>
        <taxon>Legionellales</taxon>
        <taxon>Legionellaceae</taxon>
        <taxon>Legionella</taxon>
    </lineage>
</organism>
<dbReference type="InterPro" id="IPR028976">
    <property type="entry name" value="CheC-like_sf"/>
</dbReference>
<dbReference type="EMBL" id="JBHSAB010000026">
    <property type="protein sequence ID" value="MFC3909607.1"/>
    <property type="molecule type" value="Genomic_DNA"/>
</dbReference>
<feature type="domain" description="Chemotaxis phosphatase CheX-like" evidence="2">
    <location>
        <begin position="63"/>
        <end position="141"/>
    </location>
</feature>
<reference evidence="4" key="1">
    <citation type="journal article" date="2019" name="Int. J. Syst. Evol. Microbiol.">
        <title>The Global Catalogue of Microorganisms (GCM) 10K type strain sequencing project: providing services to taxonomists for standard genome sequencing and annotation.</title>
        <authorList>
            <consortium name="The Broad Institute Genomics Platform"/>
            <consortium name="The Broad Institute Genome Sequencing Center for Infectious Disease"/>
            <person name="Wu L."/>
            <person name="Ma J."/>
        </authorList>
    </citation>
    <scope>NUCLEOTIDE SEQUENCE [LARGE SCALE GENOMIC DNA]</scope>
    <source>
        <strain evidence="4">CCUG 59858</strain>
    </source>
</reference>
<keyword evidence="4" id="KW-1185">Reference proteome</keyword>